<evidence type="ECO:0000256" key="2">
    <source>
        <dbReference type="SAM" id="SignalP"/>
    </source>
</evidence>
<gene>
    <name evidence="3" type="ORF">SUNI508_06107</name>
</gene>
<keyword evidence="2" id="KW-0732">Signal</keyword>
<feature type="region of interest" description="Disordered" evidence="1">
    <location>
        <begin position="70"/>
        <end position="99"/>
    </location>
</feature>
<proteinExistence type="predicted"/>
<dbReference type="EMBL" id="JARVKF010000212">
    <property type="protein sequence ID" value="KAK9420962.1"/>
    <property type="molecule type" value="Genomic_DNA"/>
</dbReference>
<evidence type="ECO:0000256" key="1">
    <source>
        <dbReference type="SAM" id="MobiDB-lite"/>
    </source>
</evidence>
<name>A0ABR2V224_9PEZI</name>
<reference evidence="3 4" key="1">
    <citation type="journal article" date="2024" name="J. Plant Pathol.">
        <title>Sequence and assembly of the genome of Seiridium unicorne, isolate CBS 538.82, causal agent of cypress canker disease.</title>
        <authorList>
            <person name="Scali E."/>
            <person name="Rocca G.D."/>
            <person name="Danti R."/>
            <person name="Garbelotto M."/>
            <person name="Barberini S."/>
            <person name="Baroncelli R."/>
            <person name="Emiliani G."/>
        </authorList>
    </citation>
    <scope>NUCLEOTIDE SEQUENCE [LARGE SCALE GENOMIC DNA]</scope>
    <source>
        <strain evidence="3 4">BM-138-508</strain>
    </source>
</reference>
<sequence length="358" mass="37345">MKSFFVTLGLAAVAQSQSFDFDVIDAAPVPTTTTAPIGAGESIVLYNSATAIASAAADVFTSPVSAKRSVKNRLPDGKRDGSCSVQPAGAGPVPDPDTADAFLADSDLSSAANNAQTPAGFVQTFQDLQGSNSAYAYMGYTALSSYSAQTCADKCKAIAGCNAFNIYFERDPSLDPGSNCPNPPSTTVIKCVFWGGPVYSTNANNKGQWRNDFEVVIAGSNGYNTAGPFTSPTGYTGTFLNEAAINAPTECNSYMGLKVFASGPFDPALCAAACTAQSDYNRAHPNSDGSFQTCQFYNTYMLIKNGGSGQQICSLYSSSWDTSYATNTGQYRGSDHYTIEFSVSGSNSTNPGTDSCSG</sequence>
<keyword evidence="4" id="KW-1185">Reference proteome</keyword>
<dbReference type="PANTHER" id="PTHR36578:SF1">
    <property type="entry name" value="APPLE DOMAIN-CONTAINING PROTEIN"/>
    <property type="match status" value="1"/>
</dbReference>
<dbReference type="Proteomes" id="UP001408356">
    <property type="component" value="Unassembled WGS sequence"/>
</dbReference>
<accession>A0ABR2V224</accession>
<feature type="chain" id="PRO_5047522270" evidence="2">
    <location>
        <begin position="17"/>
        <end position="358"/>
    </location>
</feature>
<comment type="caution">
    <text evidence="3">The sequence shown here is derived from an EMBL/GenBank/DDBJ whole genome shotgun (WGS) entry which is preliminary data.</text>
</comment>
<dbReference type="PANTHER" id="PTHR36578">
    <property type="entry name" value="CHROMOSOME 15, WHOLE GENOME SHOTGUN SEQUENCE"/>
    <property type="match status" value="1"/>
</dbReference>
<feature type="signal peptide" evidence="2">
    <location>
        <begin position="1"/>
        <end position="16"/>
    </location>
</feature>
<protein>
    <submittedName>
        <fullName evidence="3">Apple domain-containing protein</fullName>
    </submittedName>
</protein>
<evidence type="ECO:0000313" key="4">
    <source>
        <dbReference type="Proteomes" id="UP001408356"/>
    </source>
</evidence>
<organism evidence="3 4">
    <name type="scientific">Seiridium unicorne</name>
    <dbReference type="NCBI Taxonomy" id="138068"/>
    <lineage>
        <taxon>Eukaryota</taxon>
        <taxon>Fungi</taxon>
        <taxon>Dikarya</taxon>
        <taxon>Ascomycota</taxon>
        <taxon>Pezizomycotina</taxon>
        <taxon>Sordariomycetes</taxon>
        <taxon>Xylariomycetidae</taxon>
        <taxon>Amphisphaeriales</taxon>
        <taxon>Sporocadaceae</taxon>
        <taxon>Seiridium</taxon>
    </lineage>
</organism>
<evidence type="ECO:0000313" key="3">
    <source>
        <dbReference type="EMBL" id="KAK9420962.1"/>
    </source>
</evidence>